<gene>
    <name evidence="8" type="ORF">JKP88DRAFT_271644</name>
</gene>
<reference evidence="8" key="1">
    <citation type="submission" date="2021-02" db="EMBL/GenBank/DDBJ databases">
        <title>First Annotated Genome of the Yellow-green Alga Tribonema minus.</title>
        <authorList>
            <person name="Mahan K.M."/>
        </authorList>
    </citation>
    <scope>NUCLEOTIDE SEQUENCE</scope>
    <source>
        <strain evidence="8">UTEX B ZZ1240</strain>
    </source>
</reference>
<evidence type="ECO:0000313" key="8">
    <source>
        <dbReference type="EMBL" id="KAG5189228.1"/>
    </source>
</evidence>
<protein>
    <submittedName>
        <fullName evidence="8">Arylsulfatase B-like protein</fullName>
    </submittedName>
</protein>
<evidence type="ECO:0000256" key="2">
    <source>
        <dbReference type="ARBA" id="ARBA00022723"/>
    </source>
</evidence>
<keyword evidence="2" id="KW-0479">Metal-binding</keyword>
<comment type="caution">
    <text evidence="8">The sequence shown here is derived from an EMBL/GenBank/DDBJ whole genome shotgun (WGS) entry which is preliminary data.</text>
</comment>
<dbReference type="OrthoDB" id="103349at2759"/>
<organism evidence="8 9">
    <name type="scientific">Tribonema minus</name>
    <dbReference type="NCBI Taxonomy" id="303371"/>
    <lineage>
        <taxon>Eukaryota</taxon>
        <taxon>Sar</taxon>
        <taxon>Stramenopiles</taxon>
        <taxon>Ochrophyta</taxon>
        <taxon>PX clade</taxon>
        <taxon>Xanthophyceae</taxon>
        <taxon>Tribonematales</taxon>
        <taxon>Tribonemataceae</taxon>
        <taxon>Tribonema</taxon>
    </lineage>
</organism>
<dbReference type="InterPro" id="IPR024607">
    <property type="entry name" value="Sulfatase_CS"/>
</dbReference>
<dbReference type="Pfam" id="PF00884">
    <property type="entry name" value="Sulfatase"/>
    <property type="match status" value="1"/>
</dbReference>
<evidence type="ECO:0000256" key="5">
    <source>
        <dbReference type="ARBA" id="ARBA00023180"/>
    </source>
</evidence>
<dbReference type="Gene3D" id="3.30.1120.10">
    <property type="match status" value="1"/>
</dbReference>
<feature type="chain" id="PRO_5032527676" evidence="6">
    <location>
        <begin position="27"/>
        <end position="553"/>
    </location>
</feature>
<keyword evidence="5" id="KW-0325">Glycoprotein</keyword>
<evidence type="ECO:0000256" key="6">
    <source>
        <dbReference type="SAM" id="SignalP"/>
    </source>
</evidence>
<dbReference type="Gene3D" id="3.40.720.10">
    <property type="entry name" value="Alkaline Phosphatase, subunit A"/>
    <property type="match status" value="1"/>
</dbReference>
<dbReference type="GO" id="GO:0046872">
    <property type="term" value="F:metal ion binding"/>
    <property type="evidence" value="ECO:0007669"/>
    <property type="project" value="UniProtKB-KW"/>
</dbReference>
<dbReference type="GO" id="GO:0008484">
    <property type="term" value="F:sulfuric ester hydrolase activity"/>
    <property type="evidence" value="ECO:0007669"/>
    <property type="project" value="InterPro"/>
</dbReference>
<proteinExistence type="inferred from homology"/>
<dbReference type="Proteomes" id="UP000664859">
    <property type="component" value="Unassembled WGS sequence"/>
</dbReference>
<evidence type="ECO:0000256" key="1">
    <source>
        <dbReference type="ARBA" id="ARBA00008779"/>
    </source>
</evidence>
<evidence type="ECO:0000313" key="9">
    <source>
        <dbReference type="Proteomes" id="UP000664859"/>
    </source>
</evidence>
<keyword evidence="3" id="KW-0378">Hydrolase</keyword>
<comment type="similarity">
    <text evidence="1">Belongs to the sulfatase family.</text>
</comment>
<dbReference type="CDD" id="cd16029">
    <property type="entry name" value="4-S"/>
    <property type="match status" value="1"/>
</dbReference>
<name>A0A835ZHV6_9STRA</name>
<dbReference type="PROSITE" id="PS00149">
    <property type="entry name" value="SULFATASE_2"/>
    <property type="match status" value="1"/>
</dbReference>
<dbReference type="InterPro" id="IPR017850">
    <property type="entry name" value="Alkaline_phosphatase_core_sf"/>
</dbReference>
<dbReference type="InterPro" id="IPR047115">
    <property type="entry name" value="ARSB"/>
</dbReference>
<sequence>MAGMLATAAWHCFLAMGALHGYRVIASSIPAKPHIIAIIIDDWGWNNFSYHSRKNANRAEVKTPNLEKLANRGVVLDRHYVACICTPSRSAFQTGRTPLHVTVDNGDLAKYNPDDPISGFVGIPVPMTGIAEKLRTAGYRTHFAGKWHAGGSSRGQIPKARGYSRSLAYLASGNNQWTYADGQAMCSKGVSLIDLWEDDGPAVNYKPPKRCTSTTQNGCEYEDSLFEARVSQTIQFHDQDQPLFLVWATHAVHSPLAPVNDLMDEFSFITDNPNRQKYNAAVKDIDMRVGRLVQTLQDTGMWSNTLIVVVADNGGPTSRDGGASNYPLRGGKYGTLEGGIRGNAFVSGGFLPRAMRGKVLSGLVAIEDWYTTFCALAGVDPTDTKAASFGLPPVDGLDMWQYISGANDTSPRTEVVSGIQRNAGIAAPQVVIDQQGYKLMVGKVKSADWSEQIGPTATTPVTSKLSVLDCGSADMTYPYPNACLFNIFADPGERTNIAAQSPEIVARLALRLQALALTAFSPDRGRTPADKNTAPACINSRTNLAGYVGPFLA</sequence>
<evidence type="ECO:0000256" key="4">
    <source>
        <dbReference type="ARBA" id="ARBA00022837"/>
    </source>
</evidence>
<accession>A0A835ZHV6</accession>
<feature type="domain" description="Sulfatase N-terminal" evidence="7">
    <location>
        <begin position="33"/>
        <end position="379"/>
    </location>
</feature>
<dbReference type="PANTHER" id="PTHR10342:SF274">
    <property type="entry name" value="ARYLSULFATASE B"/>
    <property type="match status" value="1"/>
</dbReference>
<keyword evidence="6" id="KW-0732">Signal</keyword>
<dbReference type="SUPFAM" id="SSF53649">
    <property type="entry name" value="Alkaline phosphatase-like"/>
    <property type="match status" value="1"/>
</dbReference>
<keyword evidence="4" id="KW-0106">Calcium</keyword>
<dbReference type="EMBL" id="JAFCMP010000055">
    <property type="protein sequence ID" value="KAG5189228.1"/>
    <property type="molecule type" value="Genomic_DNA"/>
</dbReference>
<dbReference type="InterPro" id="IPR000917">
    <property type="entry name" value="Sulfatase_N"/>
</dbReference>
<dbReference type="AlphaFoldDB" id="A0A835ZHV6"/>
<evidence type="ECO:0000259" key="7">
    <source>
        <dbReference type="Pfam" id="PF00884"/>
    </source>
</evidence>
<keyword evidence="9" id="KW-1185">Reference proteome</keyword>
<dbReference type="PANTHER" id="PTHR10342">
    <property type="entry name" value="ARYLSULFATASE"/>
    <property type="match status" value="1"/>
</dbReference>
<feature type="signal peptide" evidence="6">
    <location>
        <begin position="1"/>
        <end position="26"/>
    </location>
</feature>
<evidence type="ECO:0000256" key="3">
    <source>
        <dbReference type="ARBA" id="ARBA00022801"/>
    </source>
</evidence>